<accession>A0ABX5QF46</accession>
<dbReference type="InterPro" id="IPR025356">
    <property type="entry name" value="DUF4260"/>
</dbReference>
<keyword evidence="3" id="KW-1185">Reference proteome</keyword>
<dbReference type="PROSITE" id="PS51257">
    <property type="entry name" value="PROKAR_LIPOPROTEIN"/>
    <property type="match status" value="1"/>
</dbReference>
<sequence>MNFMRVSWGMSALVWFGFIVLACVALGWPAVGIAVLFAVLPDVALIGGFAEQGRLKSERVRLYNTLHSMPVPIAMLVLGAAVFFITGGFDGGFWPLALAGAAWFVHIAADRAFGYGFRDADGDIIPVGSVLG</sequence>
<gene>
    <name evidence="2" type="ORF">Leucomu_06970</name>
</gene>
<keyword evidence="1" id="KW-0812">Transmembrane</keyword>
<feature type="transmembrane region" description="Helical" evidence="1">
    <location>
        <begin position="33"/>
        <end position="50"/>
    </location>
</feature>
<dbReference type="Proteomes" id="UP000285768">
    <property type="component" value="Chromosome"/>
</dbReference>
<feature type="transmembrane region" description="Helical" evidence="1">
    <location>
        <begin position="92"/>
        <end position="109"/>
    </location>
</feature>
<keyword evidence="1" id="KW-0472">Membrane</keyword>
<dbReference type="EMBL" id="CP035037">
    <property type="protein sequence ID" value="QAB17697.1"/>
    <property type="molecule type" value="Genomic_DNA"/>
</dbReference>
<feature type="transmembrane region" description="Helical" evidence="1">
    <location>
        <begin position="62"/>
        <end position="86"/>
    </location>
</feature>
<name>A0ABX5QF46_9MICO</name>
<keyword evidence="1" id="KW-1133">Transmembrane helix</keyword>
<dbReference type="RefSeq" id="WP_128386766.1">
    <property type="nucleotide sequence ID" value="NZ_CP035037.1"/>
</dbReference>
<protein>
    <submittedName>
        <fullName evidence="2">DUF4260 family protein</fullName>
    </submittedName>
</protein>
<proteinExistence type="predicted"/>
<reference evidence="2 3" key="1">
    <citation type="submission" date="2019-01" db="EMBL/GenBank/DDBJ databases">
        <title>Leucobacter muris sp. nov. isolated from the nose of a laboratory mouse.</title>
        <authorList>
            <person name="Benga L."/>
            <person name="Sproeer C."/>
            <person name="Schumann P."/>
            <person name="Verbarg S."/>
            <person name="Bunk B."/>
            <person name="Engelhardt E."/>
            <person name="Benten P.M."/>
            <person name="Sager M."/>
        </authorList>
    </citation>
    <scope>NUCLEOTIDE SEQUENCE [LARGE SCALE GENOMIC DNA]</scope>
    <source>
        <strain evidence="2 3">DSM 101948</strain>
    </source>
</reference>
<organism evidence="2 3">
    <name type="scientific">Leucobacter muris</name>
    <dbReference type="NCBI Taxonomy" id="1935379"/>
    <lineage>
        <taxon>Bacteria</taxon>
        <taxon>Bacillati</taxon>
        <taxon>Actinomycetota</taxon>
        <taxon>Actinomycetes</taxon>
        <taxon>Micrococcales</taxon>
        <taxon>Microbacteriaceae</taxon>
        <taxon>Leucobacter</taxon>
    </lineage>
</organism>
<dbReference type="Pfam" id="PF14079">
    <property type="entry name" value="DUF4260"/>
    <property type="match status" value="1"/>
</dbReference>
<evidence type="ECO:0000256" key="1">
    <source>
        <dbReference type="SAM" id="Phobius"/>
    </source>
</evidence>
<evidence type="ECO:0000313" key="2">
    <source>
        <dbReference type="EMBL" id="QAB17697.1"/>
    </source>
</evidence>
<evidence type="ECO:0000313" key="3">
    <source>
        <dbReference type="Proteomes" id="UP000285768"/>
    </source>
</evidence>
<feature type="transmembrane region" description="Helical" evidence="1">
    <location>
        <begin position="7"/>
        <end position="27"/>
    </location>
</feature>